<evidence type="ECO:0000256" key="4">
    <source>
        <dbReference type="ARBA" id="ARBA00006432"/>
    </source>
</evidence>
<comment type="cofactor">
    <cofactor evidence="1">
        <name>Mg(2+)</name>
        <dbReference type="ChEBI" id="CHEBI:18420"/>
    </cofactor>
</comment>
<dbReference type="InterPro" id="IPR050237">
    <property type="entry name" value="ATP-dep_AMP-bd_enzyme"/>
</dbReference>
<evidence type="ECO:0000256" key="5">
    <source>
        <dbReference type="ARBA" id="ARBA00022598"/>
    </source>
</evidence>
<evidence type="ECO:0000256" key="7">
    <source>
        <dbReference type="ARBA" id="ARBA00022832"/>
    </source>
</evidence>
<evidence type="ECO:0000256" key="9">
    <source>
        <dbReference type="ARBA" id="ARBA00022842"/>
    </source>
</evidence>
<dbReference type="GO" id="GO:0004467">
    <property type="term" value="F:long-chain fatty acid-CoA ligase activity"/>
    <property type="evidence" value="ECO:0007669"/>
    <property type="project" value="UniProtKB-EC"/>
</dbReference>
<dbReference type="Pfam" id="PF00501">
    <property type="entry name" value="AMP-binding"/>
    <property type="match status" value="1"/>
</dbReference>
<dbReference type="Gene3D" id="3.30.300.30">
    <property type="match status" value="1"/>
</dbReference>
<dbReference type="FunFam" id="3.30.300.30:FF:000006">
    <property type="entry name" value="Long-chain-fatty-acid--CoA ligase FadD"/>
    <property type="match status" value="1"/>
</dbReference>
<sequence length="556" mass="60560">MDSSPSWFASYPSDVPTQIDPDALGTINDVLRKTVAEFGARPAYSNFGKTLSFAELDALSRRFAAYLSYELELKKGDRVAIMLPNCLQYPVALFGALRAGLVVVNVNPMYTARELAHQIHDSGAKALIVVDNFGATVEAAGVAKQLTGVITTALGDLFDPPKRALFNFALKYVKRMVPDYRIEGAVRLRDALAAGARREWNDVHVESGDLAFLQYTGGTTGLSKGAMLTHRNMVANLQQVSAWFGARIRPGQEIIVTALPLYHVFALTCNCLLFLNAGGHSVLITNPRDMPGFVKELRKTPFTAITGVNTLFSGLLNTPGFDRVDFSQLRMCFGGGTAVQRAVAERWKQVTGKALVEGYGLTESSPVAVVNPIVEHMEFSGAIGVPLPSTLACVMNDAGERLPVGEAGELCLQGPQVMKGYWRQPEETARTIDRDGWLHTGDIARIDERGFIFLVDRKKDMILVSGFNVYPNEVEDVMAAMPGIRESAAVGVPSEKSGEAVKLVVVRSDPALTAEQIKAYARANLTGYKVPHVIEFRDELPKSNVGKILRRELRGG</sequence>
<dbReference type="KEGG" id="lez:GLE_0561"/>
<accession>A0A0S2DBR5</accession>
<keyword evidence="9" id="KW-0460">Magnesium</keyword>
<proteinExistence type="inferred from homology"/>
<keyword evidence="10" id="KW-0443">Lipid metabolism</keyword>
<dbReference type="InterPro" id="IPR025110">
    <property type="entry name" value="AMP-bd_C"/>
</dbReference>
<dbReference type="EMBL" id="CP013140">
    <property type="protein sequence ID" value="ALN55919.1"/>
    <property type="molecule type" value="Genomic_DNA"/>
</dbReference>
<evidence type="ECO:0000256" key="14">
    <source>
        <dbReference type="ARBA" id="ARBA00042773"/>
    </source>
</evidence>
<evidence type="ECO:0000256" key="13">
    <source>
        <dbReference type="ARBA" id="ARBA00039545"/>
    </source>
</evidence>
<dbReference type="STRING" id="69.GLE_0561"/>
<evidence type="ECO:0000313" key="15">
    <source>
        <dbReference type="EMBL" id="ALN55919.1"/>
    </source>
</evidence>
<dbReference type="InterPro" id="IPR045851">
    <property type="entry name" value="AMP-bd_C_sf"/>
</dbReference>
<evidence type="ECO:0000256" key="6">
    <source>
        <dbReference type="ARBA" id="ARBA00022741"/>
    </source>
</evidence>
<dbReference type="Gene3D" id="3.40.50.12780">
    <property type="entry name" value="N-terminal domain of ligase-like"/>
    <property type="match status" value="1"/>
</dbReference>
<dbReference type="AlphaFoldDB" id="A0A0S2DBR5"/>
<dbReference type="OrthoDB" id="9761989at2"/>
<evidence type="ECO:0000256" key="1">
    <source>
        <dbReference type="ARBA" id="ARBA00001946"/>
    </source>
</evidence>
<dbReference type="PANTHER" id="PTHR43767:SF8">
    <property type="entry name" value="LONG-CHAIN-FATTY-ACID--COA LIGASE"/>
    <property type="match status" value="1"/>
</dbReference>
<evidence type="ECO:0000256" key="12">
    <source>
        <dbReference type="ARBA" id="ARBA00026121"/>
    </source>
</evidence>
<dbReference type="PROSITE" id="PS00455">
    <property type="entry name" value="AMP_BINDING"/>
    <property type="match status" value="1"/>
</dbReference>
<evidence type="ECO:0000256" key="11">
    <source>
        <dbReference type="ARBA" id="ARBA00023136"/>
    </source>
</evidence>
<dbReference type="CDD" id="cd05936">
    <property type="entry name" value="FC-FACS_FadD_like"/>
    <property type="match status" value="1"/>
</dbReference>
<dbReference type="InterPro" id="IPR020845">
    <property type="entry name" value="AMP-binding_CS"/>
</dbReference>
<reference evidence="15 16" key="1">
    <citation type="submission" date="2015-11" db="EMBL/GenBank/DDBJ databases">
        <title>Genome sequences of Lysobacter enzymogenes strain C3 and Lysobacter antibioticus ATCC 29479.</title>
        <authorList>
            <person name="Kobayashi D.Y."/>
        </authorList>
    </citation>
    <scope>NUCLEOTIDE SEQUENCE [LARGE SCALE GENOMIC DNA]</scope>
    <source>
        <strain evidence="15 16">C3</strain>
    </source>
</reference>
<dbReference type="GO" id="GO:0016020">
    <property type="term" value="C:membrane"/>
    <property type="evidence" value="ECO:0007669"/>
    <property type="project" value="UniProtKB-SubCell"/>
</dbReference>
<name>A0A0S2DBR5_LYSEN</name>
<dbReference type="Pfam" id="PF13193">
    <property type="entry name" value="AMP-binding_C"/>
    <property type="match status" value="1"/>
</dbReference>
<dbReference type="Proteomes" id="UP000061569">
    <property type="component" value="Chromosome"/>
</dbReference>
<comment type="similarity">
    <text evidence="4">Belongs to the ATP-dependent AMP-binding enzyme family.</text>
</comment>
<protein>
    <recommendedName>
        <fullName evidence="13">Long-chain-fatty-acid--CoA ligase</fullName>
        <ecNumber evidence="12">6.2.1.3</ecNumber>
    </recommendedName>
    <alternativeName>
        <fullName evidence="14">Long-chain acyl-CoA synthetase</fullName>
    </alternativeName>
</protein>
<evidence type="ECO:0000256" key="10">
    <source>
        <dbReference type="ARBA" id="ARBA00023098"/>
    </source>
</evidence>
<dbReference type="InterPro" id="IPR042099">
    <property type="entry name" value="ANL_N_sf"/>
</dbReference>
<dbReference type="GO" id="GO:0005524">
    <property type="term" value="F:ATP binding"/>
    <property type="evidence" value="ECO:0007669"/>
    <property type="project" value="UniProtKB-KW"/>
</dbReference>
<dbReference type="PATRIC" id="fig|69.6.peg.555"/>
<dbReference type="PANTHER" id="PTHR43767">
    <property type="entry name" value="LONG-CHAIN-FATTY-ACID--COA LIGASE"/>
    <property type="match status" value="1"/>
</dbReference>
<keyword evidence="8" id="KW-0067">ATP-binding</keyword>
<keyword evidence="6" id="KW-0547">Nucleotide-binding</keyword>
<gene>
    <name evidence="15" type="ORF">GLE_0561</name>
</gene>
<keyword evidence="5 15" id="KW-0436">Ligase</keyword>
<dbReference type="EC" id="6.2.1.3" evidence="12"/>
<keyword evidence="7" id="KW-0276">Fatty acid metabolism</keyword>
<dbReference type="InterPro" id="IPR000873">
    <property type="entry name" value="AMP-dep_synth/lig_dom"/>
</dbReference>
<comment type="pathway">
    <text evidence="3">Lipid metabolism; fatty acid beta-oxidation.</text>
</comment>
<evidence type="ECO:0000256" key="8">
    <source>
        <dbReference type="ARBA" id="ARBA00022840"/>
    </source>
</evidence>
<comment type="subcellular location">
    <subcellularLocation>
        <location evidence="2">Membrane</location>
        <topology evidence="2">Peripheral membrane protein</topology>
    </subcellularLocation>
</comment>
<organism evidence="15 16">
    <name type="scientific">Lysobacter enzymogenes</name>
    <dbReference type="NCBI Taxonomy" id="69"/>
    <lineage>
        <taxon>Bacteria</taxon>
        <taxon>Pseudomonadati</taxon>
        <taxon>Pseudomonadota</taxon>
        <taxon>Gammaproteobacteria</taxon>
        <taxon>Lysobacterales</taxon>
        <taxon>Lysobacteraceae</taxon>
        <taxon>Lysobacter</taxon>
    </lineage>
</organism>
<evidence type="ECO:0000256" key="2">
    <source>
        <dbReference type="ARBA" id="ARBA00004170"/>
    </source>
</evidence>
<evidence type="ECO:0000313" key="16">
    <source>
        <dbReference type="Proteomes" id="UP000061569"/>
    </source>
</evidence>
<keyword evidence="11" id="KW-0472">Membrane</keyword>
<dbReference type="FunFam" id="3.40.50.12780:FF:000003">
    <property type="entry name" value="Long-chain-fatty-acid--CoA ligase FadD"/>
    <property type="match status" value="1"/>
</dbReference>
<dbReference type="SUPFAM" id="SSF56801">
    <property type="entry name" value="Acetyl-CoA synthetase-like"/>
    <property type="match status" value="1"/>
</dbReference>
<evidence type="ECO:0000256" key="3">
    <source>
        <dbReference type="ARBA" id="ARBA00005005"/>
    </source>
</evidence>